<accession>A0A388TIX0</accession>
<organism evidence="4 5">
    <name type="scientific">Candidatus Termititenax persephonae</name>
    <dbReference type="NCBI Taxonomy" id="2218525"/>
    <lineage>
        <taxon>Bacteria</taxon>
        <taxon>Bacillati</taxon>
        <taxon>Candidatus Margulisiibacteriota</taxon>
        <taxon>Candidatus Termititenacia</taxon>
        <taxon>Candidatus Termititenacales</taxon>
        <taxon>Candidatus Termititenacaceae</taxon>
        <taxon>Candidatus Termititenax</taxon>
    </lineage>
</organism>
<keyword evidence="5" id="KW-1185">Reference proteome</keyword>
<dbReference type="InterPro" id="IPR004548">
    <property type="entry name" value="PrfC"/>
</dbReference>
<protein>
    <submittedName>
        <fullName evidence="4">Peptide chain release factor 3</fullName>
    </submittedName>
</protein>
<dbReference type="GO" id="GO:0003924">
    <property type="term" value="F:GTPase activity"/>
    <property type="evidence" value="ECO:0007669"/>
    <property type="project" value="InterPro"/>
</dbReference>
<proteinExistence type="predicted"/>
<comment type="subcellular location">
    <subcellularLocation>
        <location evidence="1">Cytoplasm</location>
    </subcellularLocation>
</comment>
<feature type="non-terminal residue" evidence="4">
    <location>
        <position position="1"/>
    </location>
</feature>
<dbReference type="Pfam" id="PF16658">
    <property type="entry name" value="RF3_C"/>
    <property type="match status" value="1"/>
</dbReference>
<feature type="domain" description="Peptide chain release factor 3 C-terminal" evidence="3">
    <location>
        <begin position="1"/>
        <end position="103"/>
    </location>
</feature>
<dbReference type="EMBL" id="BGZO01000146">
    <property type="protein sequence ID" value="GBR77229.1"/>
    <property type="molecule type" value="Genomic_DNA"/>
</dbReference>
<sequence>QLQKGLRQLSEEGAVQLFRGLLDQKLVLGAVGELQFDVVRFRLENEYGAQCDYQTYDAAFAYWIAADEEKYLKEFQSDKPLRIMQDTDDKPVFLFKGIWEVKFLREQFPKIRFYKTSECRERDLVI</sequence>
<evidence type="ECO:0000256" key="1">
    <source>
        <dbReference type="ARBA" id="ARBA00004496"/>
    </source>
</evidence>
<dbReference type="InterPro" id="IPR038467">
    <property type="entry name" value="RF3_dom_3_sf"/>
</dbReference>
<dbReference type="InterPro" id="IPR032090">
    <property type="entry name" value="RF3_C"/>
</dbReference>
<dbReference type="SUPFAM" id="SSF54980">
    <property type="entry name" value="EF-G C-terminal domain-like"/>
    <property type="match status" value="1"/>
</dbReference>
<evidence type="ECO:0000313" key="4">
    <source>
        <dbReference type="EMBL" id="GBR77229.1"/>
    </source>
</evidence>
<dbReference type="GO" id="GO:0016150">
    <property type="term" value="F:translation release factor activity, codon nonspecific"/>
    <property type="evidence" value="ECO:0007669"/>
    <property type="project" value="TreeGrafter"/>
</dbReference>
<dbReference type="PANTHER" id="PTHR43556">
    <property type="entry name" value="PEPTIDE CHAIN RELEASE FACTOR RF3"/>
    <property type="match status" value="1"/>
</dbReference>
<dbReference type="InterPro" id="IPR035647">
    <property type="entry name" value="EFG_III/V"/>
</dbReference>
<dbReference type="AlphaFoldDB" id="A0A388TIX0"/>
<reference evidence="4 5" key="1">
    <citation type="journal article" date="2019" name="ISME J.">
        <title>Genome analyses of uncultured TG2/ZB3 bacteria in 'Margulisbacteria' specifically attached to ectosymbiotic spirochetes of protists in the termite gut.</title>
        <authorList>
            <person name="Utami Y.D."/>
            <person name="Kuwahara H."/>
            <person name="Igai K."/>
            <person name="Murakami T."/>
            <person name="Sugaya K."/>
            <person name="Morikawa T."/>
            <person name="Nagura Y."/>
            <person name="Yuki M."/>
            <person name="Deevong P."/>
            <person name="Inoue T."/>
            <person name="Kihara K."/>
            <person name="Lo N."/>
            <person name="Yamada A."/>
            <person name="Ohkuma M."/>
            <person name="Hongoh Y."/>
        </authorList>
    </citation>
    <scope>NUCLEOTIDE SEQUENCE [LARGE SCALE GENOMIC DNA]</scope>
    <source>
        <strain evidence="4">NkOx7-02</strain>
    </source>
</reference>
<dbReference type="Proteomes" id="UP000275925">
    <property type="component" value="Unassembled WGS sequence"/>
</dbReference>
<dbReference type="GO" id="GO:0005829">
    <property type="term" value="C:cytosol"/>
    <property type="evidence" value="ECO:0007669"/>
    <property type="project" value="TreeGrafter"/>
</dbReference>
<gene>
    <name evidence="4" type="primary">prfC</name>
    <name evidence="4" type="ORF">NO2_1644</name>
</gene>
<evidence type="ECO:0000259" key="3">
    <source>
        <dbReference type="Pfam" id="PF16658"/>
    </source>
</evidence>
<evidence type="ECO:0000313" key="5">
    <source>
        <dbReference type="Proteomes" id="UP000275925"/>
    </source>
</evidence>
<evidence type="ECO:0000256" key="2">
    <source>
        <dbReference type="ARBA" id="ARBA00022917"/>
    </source>
</evidence>
<comment type="caution">
    <text evidence="4">The sequence shown here is derived from an EMBL/GenBank/DDBJ whole genome shotgun (WGS) entry which is preliminary data.</text>
</comment>
<keyword evidence="2" id="KW-0648">Protein biosynthesis</keyword>
<dbReference type="Gene3D" id="3.30.70.3280">
    <property type="entry name" value="Peptide chain release factor 3, domain III"/>
    <property type="match status" value="1"/>
</dbReference>
<name>A0A388TIX0_9BACT</name>
<dbReference type="PANTHER" id="PTHR43556:SF2">
    <property type="entry name" value="PEPTIDE CHAIN RELEASE FACTOR RF3"/>
    <property type="match status" value="1"/>
</dbReference>